<comment type="subcellular location">
    <subcellularLocation>
        <location evidence="1">Membrane</location>
        <topology evidence="1">Multi-pass membrane protein</topology>
    </subcellularLocation>
</comment>
<reference evidence="7 8" key="1">
    <citation type="submission" date="2024-03" db="EMBL/GenBank/DDBJ databases">
        <title>Adaptation during the transition from Ophiocordyceps entomopathogen to insect associate is accompanied by gene loss and intensified selection.</title>
        <authorList>
            <person name="Ward C.M."/>
            <person name="Onetto C.A."/>
            <person name="Borneman A.R."/>
        </authorList>
    </citation>
    <scope>NUCLEOTIDE SEQUENCE [LARGE SCALE GENOMIC DNA]</scope>
    <source>
        <strain evidence="7">AWRI1</strain>
        <tissue evidence="7">Single Adult Female</tissue>
    </source>
</reference>
<dbReference type="GO" id="GO:0016020">
    <property type="term" value="C:membrane"/>
    <property type="evidence" value="ECO:0007669"/>
    <property type="project" value="UniProtKB-SubCell"/>
</dbReference>
<dbReference type="PANTHER" id="PTHR19432">
    <property type="entry name" value="SUGAR TRANSPORTER"/>
    <property type="match status" value="1"/>
</dbReference>
<feature type="transmembrane region" description="Helical" evidence="6">
    <location>
        <begin position="590"/>
        <end position="608"/>
    </location>
</feature>
<feature type="transmembrane region" description="Helical" evidence="6">
    <location>
        <begin position="454"/>
        <end position="475"/>
    </location>
</feature>
<comment type="caution">
    <text evidence="7">The sequence shown here is derived from an EMBL/GenBank/DDBJ whole genome shotgun (WGS) entry which is preliminary data.</text>
</comment>
<gene>
    <name evidence="7" type="ORF">V9T40_009118</name>
</gene>
<protein>
    <submittedName>
        <fullName evidence="7">Uncharacterized protein</fullName>
    </submittedName>
</protein>
<evidence type="ECO:0000256" key="5">
    <source>
        <dbReference type="ARBA" id="ARBA00023136"/>
    </source>
</evidence>
<keyword evidence="5 6" id="KW-0472">Membrane</keyword>
<proteinExistence type="predicted"/>
<evidence type="ECO:0000256" key="1">
    <source>
        <dbReference type="ARBA" id="ARBA00004141"/>
    </source>
</evidence>
<feature type="transmembrane region" description="Helical" evidence="6">
    <location>
        <begin position="511"/>
        <end position="533"/>
    </location>
</feature>
<feature type="transmembrane region" description="Helical" evidence="6">
    <location>
        <begin position="104"/>
        <end position="126"/>
    </location>
</feature>
<feature type="transmembrane region" description="Helical" evidence="6">
    <location>
        <begin position="35"/>
        <end position="60"/>
    </location>
</feature>
<feature type="transmembrane region" description="Helical" evidence="6">
    <location>
        <begin position="195"/>
        <end position="215"/>
    </location>
</feature>
<feature type="transmembrane region" description="Helical" evidence="6">
    <location>
        <begin position="563"/>
        <end position="584"/>
    </location>
</feature>
<evidence type="ECO:0000256" key="2">
    <source>
        <dbReference type="ARBA" id="ARBA00022448"/>
    </source>
</evidence>
<feature type="transmembrane region" description="Helical" evidence="6">
    <location>
        <begin position="487"/>
        <end position="505"/>
    </location>
</feature>
<feature type="transmembrane region" description="Helical" evidence="6">
    <location>
        <begin position="155"/>
        <end position="174"/>
    </location>
</feature>
<dbReference type="AlphaFoldDB" id="A0AAN9TPV9"/>
<evidence type="ECO:0000313" key="8">
    <source>
        <dbReference type="Proteomes" id="UP001367676"/>
    </source>
</evidence>
<evidence type="ECO:0000256" key="6">
    <source>
        <dbReference type="SAM" id="Phobius"/>
    </source>
</evidence>
<keyword evidence="8" id="KW-1185">Reference proteome</keyword>
<accession>A0AAN9TPV9</accession>
<dbReference type="Pfam" id="PF13347">
    <property type="entry name" value="MFS_2"/>
    <property type="match status" value="1"/>
</dbReference>
<dbReference type="Proteomes" id="UP001367676">
    <property type="component" value="Unassembled WGS sequence"/>
</dbReference>
<evidence type="ECO:0000256" key="4">
    <source>
        <dbReference type="ARBA" id="ARBA00022989"/>
    </source>
</evidence>
<evidence type="ECO:0000256" key="3">
    <source>
        <dbReference type="ARBA" id="ARBA00022692"/>
    </source>
</evidence>
<feature type="transmembrane region" description="Helical" evidence="6">
    <location>
        <begin position="235"/>
        <end position="255"/>
    </location>
</feature>
<dbReference type="GO" id="GO:0008506">
    <property type="term" value="F:sucrose:proton symporter activity"/>
    <property type="evidence" value="ECO:0007669"/>
    <property type="project" value="TreeGrafter"/>
</dbReference>
<dbReference type="InterPro" id="IPR036259">
    <property type="entry name" value="MFS_trans_sf"/>
</dbReference>
<keyword evidence="4 6" id="KW-1133">Transmembrane helix</keyword>
<keyword evidence="3 6" id="KW-0812">Transmembrane</keyword>
<sequence>MVEFSKKVLRDNELTYLKKSNVVAKFYERKSICELIRISMAVMGIEFTYAALTAFVSPVLLEFGINYNEVSLIWGISPIIGFFLSPIMGTLSDRCRLKYGRRRPFILLFSIFNVIGLLLIPFGQWLTKAMKKVLIFQIDEEEIAVTVPSSSTKNVAILVTIIGIVLTDYTSDALQNPSRAYLLDVCRADDHARGLTTFTLLAGSGGFIGYLLGAVDWKHIQIFDYNVHNGVFGGHIQVFYTMTAVIFVFCIGMSITTFKEVPLKVTEYMRLETGVMSDSDFYEKELEEVAPIHSKAKSYGSENTNNSFVKMECMSLAKDKSIFTITSAHTDHNAGHEPAGGLFGNRLLRRRRDGLVRTIGPIDIRPAPGASDSFVYPNPARTRNDSTPNMMYYLRSIIHMPSSMKILCLTNLLCWMAHASYSLYFTEFVGSVIFEGDPNAPVGTHSRTLYEDGVRFGCLGLAVYSLSCMFYSFAVETFVKRFGLKRIFMMGILLESISLLLLAVLRNKISVFVLSATCGIFYATLFTVPYILIAHYHSTNVFELDSCGDIVPQKLARGLGTDVSVIGSCVFVSQFLLSVIIAFITKFISSSVVVMVTGSILALCAFFTSTKVMYLDM</sequence>
<evidence type="ECO:0000313" key="7">
    <source>
        <dbReference type="EMBL" id="KAK7601677.1"/>
    </source>
</evidence>
<dbReference type="EMBL" id="JBBCAQ010000010">
    <property type="protein sequence ID" value="KAK7601677.1"/>
    <property type="molecule type" value="Genomic_DNA"/>
</dbReference>
<keyword evidence="2" id="KW-0813">Transport</keyword>
<dbReference type="SUPFAM" id="SSF103473">
    <property type="entry name" value="MFS general substrate transporter"/>
    <property type="match status" value="1"/>
</dbReference>
<name>A0AAN9TPV9_9HEMI</name>
<organism evidence="7 8">
    <name type="scientific">Parthenolecanium corni</name>
    <dbReference type="NCBI Taxonomy" id="536013"/>
    <lineage>
        <taxon>Eukaryota</taxon>
        <taxon>Metazoa</taxon>
        <taxon>Ecdysozoa</taxon>
        <taxon>Arthropoda</taxon>
        <taxon>Hexapoda</taxon>
        <taxon>Insecta</taxon>
        <taxon>Pterygota</taxon>
        <taxon>Neoptera</taxon>
        <taxon>Paraneoptera</taxon>
        <taxon>Hemiptera</taxon>
        <taxon>Sternorrhyncha</taxon>
        <taxon>Coccoidea</taxon>
        <taxon>Coccidae</taxon>
        <taxon>Parthenolecanium</taxon>
    </lineage>
</organism>
<dbReference type="PANTHER" id="PTHR19432:SF35">
    <property type="entry name" value="SOLUTE CARRIER FAMILY 45 MEMBER 3 ISOFORM X1"/>
    <property type="match status" value="1"/>
</dbReference>
<dbReference type="Gene3D" id="1.20.1250.20">
    <property type="entry name" value="MFS general substrate transporter like domains"/>
    <property type="match status" value="2"/>
</dbReference>
<feature type="transmembrane region" description="Helical" evidence="6">
    <location>
        <begin position="72"/>
        <end position="92"/>
    </location>
</feature>